<dbReference type="EMBL" id="LHXK01000022">
    <property type="protein sequence ID" value="KXA89793.1"/>
    <property type="molecule type" value="Genomic_DNA"/>
</dbReference>
<dbReference type="InterPro" id="IPR027417">
    <property type="entry name" value="P-loop_NTPase"/>
</dbReference>
<name>A0A133U6H1_9EURY</name>
<accession>A0A133U6H1</accession>
<dbReference type="SUPFAM" id="SSF52540">
    <property type="entry name" value="P-loop containing nucleoside triphosphate hydrolases"/>
    <property type="match status" value="1"/>
</dbReference>
<gene>
    <name evidence="1" type="ORF">AKJ61_02095</name>
</gene>
<dbReference type="AlphaFoldDB" id="A0A133U6H1"/>
<comment type="caution">
    <text evidence="1">The sequence shown here is derived from an EMBL/GenBank/DDBJ whole genome shotgun (WGS) entry which is preliminary data.</text>
</comment>
<dbReference type="Gene3D" id="3.40.50.300">
    <property type="entry name" value="P-loop containing nucleotide triphosphate hydrolases"/>
    <property type="match status" value="1"/>
</dbReference>
<keyword evidence="2" id="KW-1185">Reference proteome</keyword>
<sequence length="208" mass="23636">MPIICLFGPDGSGKSTLANMLARKFQDRNRNVKVSWMRGSHTVASVLAKLLSNSPTFRGDENPYYDIKIPEKMRRLWQIIEFMSALPVILLRFVLPALLGRTVVCDRYVPDFVVWVALTTDDREYPSKPEARFLLKLSTKCDYRVYVYASQERLEEREKKDGTSLGSGQAELYSSIAKSIGANKVDTTHESPNESLRSILDRIEGEIN</sequence>
<evidence type="ECO:0000313" key="1">
    <source>
        <dbReference type="EMBL" id="KXA89793.1"/>
    </source>
</evidence>
<dbReference type="Proteomes" id="UP000070184">
    <property type="component" value="Unassembled WGS sequence"/>
</dbReference>
<organism evidence="1 2">
    <name type="scientific">candidate division MSBL1 archaeon SCGC-AAA259B11</name>
    <dbReference type="NCBI Taxonomy" id="1698260"/>
    <lineage>
        <taxon>Archaea</taxon>
        <taxon>Methanobacteriati</taxon>
        <taxon>Methanobacteriota</taxon>
        <taxon>candidate division MSBL1</taxon>
    </lineage>
</organism>
<reference evidence="1 2" key="1">
    <citation type="journal article" date="2016" name="Sci. Rep.">
        <title>Metabolic traits of an uncultured archaeal lineage -MSBL1- from brine pools of the Red Sea.</title>
        <authorList>
            <person name="Mwirichia R."/>
            <person name="Alam I."/>
            <person name="Rashid M."/>
            <person name="Vinu M."/>
            <person name="Ba-Alawi W."/>
            <person name="Anthony Kamau A."/>
            <person name="Kamanda Ngugi D."/>
            <person name="Goker M."/>
            <person name="Klenk H.P."/>
            <person name="Bajic V."/>
            <person name="Stingl U."/>
        </authorList>
    </citation>
    <scope>NUCLEOTIDE SEQUENCE [LARGE SCALE GENOMIC DNA]</scope>
    <source>
        <strain evidence="1">SCGC-AAA259B11</strain>
    </source>
</reference>
<protein>
    <submittedName>
        <fullName evidence="1">Uncharacterized protein</fullName>
    </submittedName>
</protein>
<proteinExistence type="predicted"/>
<evidence type="ECO:0000313" key="2">
    <source>
        <dbReference type="Proteomes" id="UP000070184"/>
    </source>
</evidence>